<dbReference type="EMBL" id="JBHSGK010000008">
    <property type="protein sequence ID" value="MFC4736685.1"/>
    <property type="molecule type" value="Genomic_DNA"/>
</dbReference>
<evidence type="ECO:0000313" key="2">
    <source>
        <dbReference type="EMBL" id="MFC4736685.1"/>
    </source>
</evidence>
<feature type="transmembrane region" description="Helical" evidence="1">
    <location>
        <begin position="7"/>
        <end position="26"/>
    </location>
</feature>
<accession>A0ABV9NW78</accession>
<organism evidence="2 3">
    <name type="scientific">Bacillus daqingensis</name>
    <dbReference type="NCBI Taxonomy" id="872396"/>
    <lineage>
        <taxon>Bacteria</taxon>
        <taxon>Bacillati</taxon>
        <taxon>Bacillota</taxon>
        <taxon>Bacilli</taxon>
        <taxon>Bacillales</taxon>
        <taxon>Bacillaceae</taxon>
        <taxon>Bacillus</taxon>
    </lineage>
</organism>
<evidence type="ECO:0000256" key="1">
    <source>
        <dbReference type="SAM" id="Phobius"/>
    </source>
</evidence>
<proteinExistence type="predicted"/>
<sequence>MIQRLQLSLLALAAAFVAGLFIYRLFVSAAGFGINFYIIVLVLYVLIELTAFPRKKRPKRKKETTFNP</sequence>
<protein>
    <submittedName>
        <fullName evidence="2">Uncharacterized protein</fullName>
    </submittedName>
</protein>
<keyword evidence="1" id="KW-0812">Transmembrane</keyword>
<gene>
    <name evidence="2" type="ORF">ACFO4L_08835</name>
</gene>
<dbReference type="Proteomes" id="UP001595896">
    <property type="component" value="Unassembled WGS sequence"/>
</dbReference>
<evidence type="ECO:0000313" key="3">
    <source>
        <dbReference type="Proteomes" id="UP001595896"/>
    </source>
</evidence>
<dbReference type="RefSeq" id="WP_377909324.1">
    <property type="nucleotide sequence ID" value="NZ_JBHSGK010000008.1"/>
</dbReference>
<keyword evidence="1" id="KW-0472">Membrane</keyword>
<reference evidence="3" key="1">
    <citation type="journal article" date="2019" name="Int. J. Syst. Evol. Microbiol.">
        <title>The Global Catalogue of Microorganisms (GCM) 10K type strain sequencing project: providing services to taxonomists for standard genome sequencing and annotation.</title>
        <authorList>
            <consortium name="The Broad Institute Genomics Platform"/>
            <consortium name="The Broad Institute Genome Sequencing Center for Infectious Disease"/>
            <person name="Wu L."/>
            <person name="Ma J."/>
        </authorList>
    </citation>
    <scope>NUCLEOTIDE SEQUENCE [LARGE SCALE GENOMIC DNA]</scope>
    <source>
        <strain evidence="3">JCM 12165</strain>
    </source>
</reference>
<name>A0ABV9NW78_9BACI</name>
<feature type="transmembrane region" description="Helical" evidence="1">
    <location>
        <begin position="32"/>
        <end position="52"/>
    </location>
</feature>
<comment type="caution">
    <text evidence="2">The sequence shown here is derived from an EMBL/GenBank/DDBJ whole genome shotgun (WGS) entry which is preliminary data.</text>
</comment>
<keyword evidence="1" id="KW-1133">Transmembrane helix</keyword>
<keyword evidence="3" id="KW-1185">Reference proteome</keyword>